<evidence type="ECO:0008006" key="3">
    <source>
        <dbReference type="Google" id="ProtNLM"/>
    </source>
</evidence>
<dbReference type="AlphaFoldDB" id="A0A5C6DF33"/>
<sequence length="120" mass="13508">MVQELGTSSLTGEWPNVRAKVGKPDDPGLPSDADFVFVCDVLLHVRQKLDWLRTLHLEMRSGAKLVLIDFQEGDLPEGPPEAIKVPKKEVLRLCKGAGFILKQDKPDLLPYQEFLIFEKP</sequence>
<keyword evidence="2" id="KW-1185">Reference proteome</keyword>
<comment type="caution">
    <text evidence="1">The sequence shown here is derived from an EMBL/GenBank/DDBJ whole genome shotgun (WGS) entry which is preliminary data.</text>
</comment>
<dbReference type="OrthoDB" id="9784101at2"/>
<dbReference type="Gene3D" id="3.40.50.150">
    <property type="entry name" value="Vaccinia Virus protein VP39"/>
    <property type="match status" value="1"/>
</dbReference>
<proteinExistence type="predicted"/>
<evidence type="ECO:0000313" key="2">
    <source>
        <dbReference type="Proteomes" id="UP000319143"/>
    </source>
</evidence>
<dbReference type="InterPro" id="IPR029063">
    <property type="entry name" value="SAM-dependent_MTases_sf"/>
</dbReference>
<organism evidence="1 2">
    <name type="scientific">Novipirellula artificiosorum</name>
    <dbReference type="NCBI Taxonomy" id="2528016"/>
    <lineage>
        <taxon>Bacteria</taxon>
        <taxon>Pseudomonadati</taxon>
        <taxon>Planctomycetota</taxon>
        <taxon>Planctomycetia</taxon>
        <taxon>Pirellulales</taxon>
        <taxon>Pirellulaceae</taxon>
        <taxon>Novipirellula</taxon>
    </lineage>
</organism>
<accession>A0A5C6DF33</accession>
<gene>
    <name evidence="1" type="ORF">Poly41_39780</name>
</gene>
<dbReference type="Proteomes" id="UP000319143">
    <property type="component" value="Unassembled WGS sequence"/>
</dbReference>
<dbReference type="EMBL" id="SJPV01000007">
    <property type="protein sequence ID" value="TWU34835.1"/>
    <property type="molecule type" value="Genomic_DNA"/>
</dbReference>
<reference evidence="1 2" key="1">
    <citation type="submission" date="2019-02" db="EMBL/GenBank/DDBJ databases">
        <title>Deep-cultivation of Planctomycetes and their phenomic and genomic characterization uncovers novel biology.</title>
        <authorList>
            <person name="Wiegand S."/>
            <person name="Jogler M."/>
            <person name="Boedeker C."/>
            <person name="Pinto D."/>
            <person name="Vollmers J."/>
            <person name="Rivas-Marin E."/>
            <person name="Kohn T."/>
            <person name="Peeters S.H."/>
            <person name="Heuer A."/>
            <person name="Rast P."/>
            <person name="Oberbeckmann S."/>
            <person name="Bunk B."/>
            <person name="Jeske O."/>
            <person name="Meyerdierks A."/>
            <person name="Storesund J.E."/>
            <person name="Kallscheuer N."/>
            <person name="Luecker S."/>
            <person name="Lage O.M."/>
            <person name="Pohl T."/>
            <person name="Merkel B.J."/>
            <person name="Hornburger P."/>
            <person name="Mueller R.-W."/>
            <person name="Bruemmer F."/>
            <person name="Labrenz M."/>
            <person name="Spormann A.M."/>
            <person name="Op Den Camp H."/>
            <person name="Overmann J."/>
            <person name="Amann R."/>
            <person name="Jetten M.S.M."/>
            <person name="Mascher T."/>
            <person name="Medema M.H."/>
            <person name="Devos D.P."/>
            <person name="Kaster A.-K."/>
            <person name="Ovreas L."/>
            <person name="Rohde M."/>
            <person name="Galperin M.Y."/>
            <person name="Jogler C."/>
        </authorList>
    </citation>
    <scope>NUCLEOTIDE SEQUENCE [LARGE SCALE GENOMIC DNA]</scope>
    <source>
        <strain evidence="1 2">Poly41</strain>
    </source>
</reference>
<dbReference type="SUPFAM" id="SSF53335">
    <property type="entry name" value="S-adenosyl-L-methionine-dependent methyltransferases"/>
    <property type="match status" value="1"/>
</dbReference>
<name>A0A5C6DF33_9BACT</name>
<protein>
    <recommendedName>
        <fullName evidence="3">Methyltransferase type 11 domain-containing protein</fullName>
    </recommendedName>
</protein>
<evidence type="ECO:0000313" key="1">
    <source>
        <dbReference type="EMBL" id="TWU34835.1"/>
    </source>
</evidence>